<dbReference type="NCBIfam" id="TIGR00090">
    <property type="entry name" value="rsfS_iojap_ybeB"/>
    <property type="match status" value="1"/>
</dbReference>
<dbReference type="PANTHER" id="PTHR21043:SF0">
    <property type="entry name" value="MITOCHONDRIAL ASSEMBLY OF RIBOSOMAL LARGE SUBUNIT PROTEIN 1"/>
    <property type="match status" value="1"/>
</dbReference>
<keyword evidence="4" id="KW-1185">Reference proteome</keyword>
<dbReference type="eggNOG" id="COG0799">
    <property type="taxonomic scope" value="Bacteria"/>
</dbReference>
<dbReference type="PANTHER" id="PTHR21043">
    <property type="entry name" value="IOJAP SUPERFAMILY ORTHOLOG"/>
    <property type="match status" value="1"/>
</dbReference>
<dbReference type="EMBL" id="JQAX01000002">
    <property type="protein sequence ID" value="KRN32533.1"/>
    <property type="molecule type" value="Genomic_DNA"/>
</dbReference>
<comment type="subunit">
    <text evidence="2">Interacts with ribosomal protein uL14 (rplN).</text>
</comment>
<dbReference type="FunCoup" id="A0A0R2G2Q5">
    <property type="interactions" value="271"/>
</dbReference>
<dbReference type="HAMAP" id="MF_01477">
    <property type="entry name" value="Iojap_RsfS"/>
    <property type="match status" value="1"/>
</dbReference>
<name>A0A0R2G2Q5_9LACO</name>
<evidence type="ECO:0000313" key="3">
    <source>
        <dbReference type="EMBL" id="KRN32533.1"/>
    </source>
</evidence>
<dbReference type="PATRIC" id="fig|1123500.6.peg.894"/>
<dbReference type="AlphaFoldDB" id="A0A0R2G2Q5"/>
<keyword evidence="2" id="KW-0810">Translation regulation</keyword>
<dbReference type="GO" id="GO:0005737">
    <property type="term" value="C:cytoplasm"/>
    <property type="evidence" value="ECO:0007669"/>
    <property type="project" value="UniProtKB-SubCell"/>
</dbReference>
<dbReference type="OrthoDB" id="9793681at2"/>
<reference evidence="3 4" key="1">
    <citation type="journal article" date="2015" name="Genome Announc.">
        <title>Expanding the biotechnology potential of lactobacilli through comparative genomics of 213 strains and associated genera.</title>
        <authorList>
            <person name="Sun Z."/>
            <person name="Harris H.M."/>
            <person name="McCann A."/>
            <person name="Guo C."/>
            <person name="Argimon S."/>
            <person name="Zhang W."/>
            <person name="Yang X."/>
            <person name="Jeffery I.B."/>
            <person name="Cooney J.C."/>
            <person name="Kagawa T.F."/>
            <person name="Liu W."/>
            <person name="Song Y."/>
            <person name="Salvetti E."/>
            <person name="Wrobel A."/>
            <person name="Rasinkangas P."/>
            <person name="Parkhill J."/>
            <person name="Rea M.C."/>
            <person name="O'Sullivan O."/>
            <person name="Ritari J."/>
            <person name="Douillard F.P."/>
            <person name="Paul Ross R."/>
            <person name="Yang R."/>
            <person name="Briner A.E."/>
            <person name="Felis G.E."/>
            <person name="de Vos W.M."/>
            <person name="Barrangou R."/>
            <person name="Klaenhammer T.R."/>
            <person name="Caufield P.W."/>
            <person name="Cui Y."/>
            <person name="Zhang H."/>
            <person name="O'Toole P.W."/>
        </authorList>
    </citation>
    <scope>NUCLEOTIDE SEQUENCE [LARGE SCALE GENOMIC DNA]</scope>
    <source>
        <strain evidence="3 4">DSM 20190</strain>
    </source>
</reference>
<dbReference type="SUPFAM" id="SSF81301">
    <property type="entry name" value="Nucleotidyltransferase"/>
    <property type="match status" value="1"/>
</dbReference>
<gene>
    <name evidence="2" type="primary">rsfS</name>
    <name evidence="3" type="ORF">IV68_GL000888</name>
</gene>
<comment type="caution">
    <text evidence="3">The sequence shown here is derived from an EMBL/GenBank/DDBJ whole genome shotgun (WGS) entry which is preliminary data.</text>
</comment>
<evidence type="ECO:0000313" key="4">
    <source>
        <dbReference type="Proteomes" id="UP000051296"/>
    </source>
</evidence>
<organism evidence="3 4">
    <name type="scientific">Weissella halotolerans DSM 20190</name>
    <dbReference type="NCBI Taxonomy" id="1123500"/>
    <lineage>
        <taxon>Bacteria</taxon>
        <taxon>Bacillati</taxon>
        <taxon>Bacillota</taxon>
        <taxon>Bacilli</taxon>
        <taxon>Lactobacillales</taxon>
        <taxon>Lactobacillaceae</taxon>
        <taxon>Weissella</taxon>
    </lineage>
</organism>
<keyword evidence="2" id="KW-0963">Cytoplasm</keyword>
<evidence type="ECO:0000256" key="2">
    <source>
        <dbReference type="HAMAP-Rule" id="MF_01477"/>
    </source>
</evidence>
<dbReference type="Gene3D" id="3.30.460.10">
    <property type="entry name" value="Beta Polymerase, domain 2"/>
    <property type="match status" value="1"/>
</dbReference>
<dbReference type="GO" id="GO:0017148">
    <property type="term" value="P:negative regulation of translation"/>
    <property type="evidence" value="ECO:0007669"/>
    <property type="project" value="UniProtKB-UniRule"/>
</dbReference>
<dbReference type="Pfam" id="PF02410">
    <property type="entry name" value="RsfS"/>
    <property type="match status" value="1"/>
</dbReference>
<dbReference type="Proteomes" id="UP000051296">
    <property type="component" value="Unassembled WGS sequence"/>
</dbReference>
<dbReference type="InterPro" id="IPR043519">
    <property type="entry name" value="NT_sf"/>
</dbReference>
<dbReference type="GO" id="GO:0090071">
    <property type="term" value="P:negative regulation of ribosome biogenesis"/>
    <property type="evidence" value="ECO:0007669"/>
    <property type="project" value="UniProtKB-UniRule"/>
</dbReference>
<sequence>MTHEKTPLAVAVMAADDKRAENMMALNVNGLSSVTDTYLIMDAASERQVVAIADEIEDKMAAAGFALLRQEGRQAAQWVLLDYGDLLVHIFKRESRDFYQLEKLWSQAAEIDVSPWLAKKVAF</sequence>
<comment type="subcellular location">
    <subcellularLocation>
        <location evidence="2">Cytoplasm</location>
    </subcellularLocation>
</comment>
<evidence type="ECO:0000256" key="1">
    <source>
        <dbReference type="ARBA" id="ARBA00010574"/>
    </source>
</evidence>
<dbReference type="STRING" id="1123500.GCA_000420365_00533"/>
<dbReference type="GO" id="GO:0043023">
    <property type="term" value="F:ribosomal large subunit binding"/>
    <property type="evidence" value="ECO:0007669"/>
    <property type="project" value="TreeGrafter"/>
</dbReference>
<keyword evidence="2" id="KW-0678">Repressor</keyword>
<dbReference type="RefSeq" id="WP_022791318.1">
    <property type="nucleotide sequence ID" value="NZ_ATUU01000002.1"/>
</dbReference>
<protein>
    <recommendedName>
        <fullName evidence="2">Ribosomal silencing factor RsfS</fullName>
    </recommendedName>
</protein>
<proteinExistence type="inferred from homology"/>
<accession>A0A0R2G2Q5</accession>
<comment type="similarity">
    <text evidence="1 2">Belongs to the Iojap/RsfS family.</text>
</comment>
<comment type="function">
    <text evidence="2">Functions as a ribosomal silencing factor. Interacts with ribosomal protein uL14 (rplN), blocking formation of intersubunit bridge B8. Prevents association of the 30S and 50S ribosomal subunits and the formation of functional ribosomes, thus repressing translation.</text>
</comment>
<dbReference type="InParanoid" id="A0A0R2G2Q5"/>
<dbReference type="GO" id="GO:0042256">
    <property type="term" value="P:cytosolic ribosome assembly"/>
    <property type="evidence" value="ECO:0007669"/>
    <property type="project" value="UniProtKB-UniRule"/>
</dbReference>
<dbReference type="InterPro" id="IPR004394">
    <property type="entry name" value="Iojap/RsfS/C7orf30"/>
</dbReference>